<sequence>MVALSIGVCTGLVVLYAFSSLLSTCHSTCRLGGTRCTGLPVLAAAVLLLAGGFASSVQAQTVYHVTEDGTGDGSSWSNATSLSDALSTATGSDAIVIATGRYLPTDDATNRSARFTIDGSQDGLAVYGGWNGSETFTGVADVESQLDSRDLEANPTVLSGDIDNNDATNSDGITETASDISGGNSNTVLYLDGSTGGTITSSTVVDGVTLTGGQESGTADLPTPERSGGGAYCDGQGAGNECSPTFQNVNFIGNSADLGAGLLNNGFESGTSSPQLQRVIFRQNDGAAALYNLGAESGRSAPVITDGLFDSNSERAVFNNADSGGTSSPTFSRTTFRNNSTDSDGAALYNTNDEAGTARPVLTNVVFANNTADFNGGAIYNTPSIDGTLNLQITNGLFVNNSARSAGAIFLRFGNHTFTNVAFVGNSAEQDAGAIYDDGAETDIVNSILWGNTASDEGASIYTLSSTTELRHTLIEGGLDGPKVGGLNDLVDGGNNLSDAPRFSNINDPVGPDNVFGTTDDGLRVQLESPALDVGDDSALPSGVTTDLLGANRIQDSNSDGTAAVSLGPYEEGVPGANLRLAAQPAEETARFTLANRGTAGVTDAEVDLGLPAGVSASSPSGAGTVSSGAWTVDVPAEDSVSVTVSLTRDESAENGLLTSTAQLDLESYTVSEGGTDSTRPEDAEADWTLLEPPYGSGTALALDRDIETYLRADAVSSALADEAFTMEAWVRPTGTNDQAEGVLSLHDTDGNAQHVLFYEPSGTGDTSTGRFRYDDPDSGSMYSSDAFAAGEWHHVAVVVRDDDSGALYVNGTEEATFTTSTRPASDGRFTVGQAWNGDTASNFFGGSVDEVRLWSTARTETELRTTQHETVDNIQPGLAAYYRLDAAQSNQRRDADFSGTTAYDLARGRNATHVNSPQWTGDSAPLGQESVVVSAGETASVGPTSAELTATSTTARTTLYRYGDPGAAVFTGDAVPFPGGERTNVVWGAVPTGAADLELAYDNVTVPNAAEVGLGARRSPADPWQVRPEDPGGGSVTIPNLEAPGELTLYDSRPRLLYVDESASGAGNGSSWDDAYPELATAFRLSTGNDVIVVAEGRYLPTDDATDPDAAFEIEGAKDGLAVYGGWAGTESFDGPGDVESQLDTRDIDANPVVLSGDIDDNDTTTDGVTETASDISGTNSHTVLHLDGTTGGPITDATVLDGLVITGGQANGASGSASTQGGGAYCDGTGAGNECSPTLENLTFAGNTASDAGGALLNSGTSGGVSSPRITNATFTGNQSGGNGGALLNDGSDGGTSSPPLTNVTFTDNESEGDGGGLLNDGSENGTSSPEITDVTFTGNQSGGGGGALLNDGSDDGTSSPEITDATFTSNESGSDGGALLNDGRDGGTSSPPLTNVTFTDNLSGGDGGAIYSVARTDGTSQLDITDAVFADNIARAKGGAIYSNGESGGTVRLRIDQARFTSNAADRGSTPFFNTGGALSISGADATLEVTETAFHNNYAVGGLGGAIYMSYMDGSTGQLQVDRVTFVGNATNVGGALAATVGTNINSNADIDIDIQNAAFTSNEADFSGGAVRLAATGSNATVTATIANALFADNAAINPDEESLGGAFRINTVDEGTVSTELINTTFATNSADKGGALYARRADASGEFVNVPGGPNEVTFTNSILWGNTASTSGGATYNEGGTVALGYTLIEGGVNGPNTGGNANTNNGNTLDADPLFADATRPPGADDSLRTVDDGLRLQPGSPALNAGDTSALPSGADTDLLGEDRVQGGTVSLGAYERSLYDGPVYHVDADASGTGDGSSFDLALSDLQTALDAATGDDVIVVADGRYLPTSDASGRDARFEISGSQDGLAVYGGWTGTETFTDVSDVKSQLDSRDLRANPTVLSGDINDNDDTNSDGVTETTEDIDGATDVADGENSYTVLYLDGATGGNTITTDTVLDGLTITGGQANMTGNPASLSGGGIFCDGNNSDAPSACSPTIANAVFAGNYASTFGGGLYNNGQFGTSSPHIANTAFTHNASNFSGGAIYNDGTRGGTASPQIETAVFANNVADFNGGAMYNYGGDTTVEGGTSSPSITNTVFVNNTANSGGALYSIGQTGVSSPQITNSTFTGNYADREGGALLNFGDDGTSTPVLTNSILWGNGADINEKRDGGEIRNNSASAILQYTLIEGGVNGDGVGGDPNTDSGNNRDADPQFVDASNPPGDDGRFGTSDDGLRLGAGSPALARGSFAPFATGGIAEALTKDLAGRSRIFGARPDLGAYERTEVETTDTDIADASGLLGYLDPSGFEGLVLLRDNASTTGGLTLTRSNTAPSDPGGELPENVAPFTWTVNSGLDTVPTYDLVINTGSIEGIGDFDALQLYKSDDGGTTWNRVDNLGGTIVRDADRGVVAVQDLTGFSQFALASSEDSNPLPVELAQMEATYDGGEQERVTVQWETRSETNNAGFEVQRRAADGSGSVETSHRGVSTAESWETIAQVDGAGTTDEPQSYRVEDTDLPYAADSLRYRLRQLDADGSATLSDPVTVARNVDQAELLPTYPNPTRSQATVRYAVPERQAVEIALYDVLGRRVRTVTDGRAEGRTEQTMDVSDLASGTYFLRMQTESHTETQRVTVVR</sequence>
<feature type="region of interest" description="Disordered" evidence="9">
    <location>
        <begin position="1154"/>
        <end position="1175"/>
    </location>
</feature>
<proteinExistence type="predicted"/>
<keyword evidence="7" id="KW-1015">Disulfide bond</keyword>
<keyword evidence="5" id="KW-0732">Signal</keyword>
<feature type="compositionally biased region" description="Low complexity" evidence="9">
    <location>
        <begin position="1707"/>
        <end position="1717"/>
    </location>
</feature>
<dbReference type="Pfam" id="PF13385">
    <property type="entry name" value="Laminin_G_3"/>
    <property type="match status" value="1"/>
</dbReference>
<name>A0A2H3NTF5_9BACT</name>
<feature type="region of interest" description="Disordered" evidence="9">
    <location>
        <begin position="1020"/>
        <end position="1041"/>
    </location>
</feature>
<evidence type="ECO:0000256" key="1">
    <source>
        <dbReference type="ARBA" id="ARBA00004196"/>
    </source>
</evidence>
<feature type="compositionally biased region" description="Polar residues" evidence="9">
    <location>
        <begin position="1390"/>
        <end position="1404"/>
    </location>
</feature>
<dbReference type="NCBIfam" id="TIGR04183">
    <property type="entry name" value="Por_Secre_tail"/>
    <property type="match status" value="1"/>
</dbReference>
<dbReference type="OrthoDB" id="960258at2"/>
<dbReference type="InterPro" id="IPR059226">
    <property type="entry name" value="Choice_anch_Q_dom"/>
</dbReference>
<feature type="domain" description="LamG-like jellyroll fold" evidence="10">
    <location>
        <begin position="723"/>
        <end position="862"/>
    </location>
</feature>
<gene>
    <name evidence="11" type="ORF">CRI93_08150</name>
</gene>
<dbReference type="Pfam" id="PF02415">
    <property type="entry name" value="Chlam_PMP"/>
    <property type="match status" value="3"/>
</dbReference>
<comment type="caution">
    <text evidence="11">The sequence shown here is derived from an EMBL/GenBank/DDBJ whole genome shotgun (WGS) entry which is preliminary data.</text>
</comment>
<dbReference type="InterPro" id="IPR026444">
    <property type="entry name" value="Secre_tail"/>
</dbReference>
<feature type="compositionally biased region" description="Polar residues" evidence="9">
    <location>
        <begin position="1360"/>
        <end position="1376"/>
    </location>
</feature>
<dbReference type="NCBIfam" id="TIGR01376">
    <property type="entry name" value="POMP_repeat"/>
    <property type="match status" value="2"/>
</dbReference>
<feature type="compositionally biased region" description="Low complexity" evidence="9">
    <location>
        <begin position="323"/>
        <end position="337"/>
    </location>
</feature>
<keyword evidence="8" id="KW-0998">Cell outer membrane</keyword>
<evidence type="ECO:0000256" key="2">
    <source>
        <dbReference type="ARBA" id="ARBA00004442"/>
    </source>
</evidence>
<feature type="region of interest" description="Disordered" evidence="9">
    <location>
        <begin position="1885"/>
        <end position="1912"/>
    </location>
</feature>
<feature type="compositionally biased region" description="Basic and acidic residues" evidence="9">
    <location>
        <begin position="1735"/>
        <end position="1744"/>
    </location>
</feature>
<dbReference type="SUPFAM" id="SSF110296">
    <property type="entry name" value="Oligoxyloglucan reducing end-specific cellobiohydrolase"/>
    <property type="match status" value="1"/>
</dbReference>
<evidence type="ECO:0000313" key="12">
    <source>
        <dbReference type="Proteomes" id="UP000221024"/>
    </source>
</evidence>
<feature type="region of interest" description="Disordered" evidence="9">
    <location>
        <begin position="1262"/>
        <end position="1404"/>
    </location>
</feature>
<keyword evidence="4" id="KW-0964">Secreted</keyword>
<dbReference type="InterPro" id="IPR006626">
    <property type="entry name" value="PbH1"/>
</dbReference>
<feature type="region of interest" description="Disordered" evidence="9">
    <location>
        <begin position="1705"/>
        <end position="1769"/>
    </location>
</feature>
<evidence type="ECO:0000256" key="5">
    <source>
        <dbReference type="ARBA" id="ARBA00022729"/>
    </source>
</evidence>
<evidence type="ECO:0000256" key="4">
    <source>
        <dbReference type="ARBA" id="ARBA00022525"/>
    </source>
</evidence>
<comment type="subcellular location">
    <subcellularLocation>
        <location evidence="1">Cell envelope</location>
    </subcellularLocation>
    <subcellularLocation>
        <location evidence="2">Cell outer membrane</location>
    </subcellularLocation>
    <subcellularLocation>
        <location evidence="3">Secreted</location>
    </subcellularLocation>
</comment>
<dbReference type="InterPro" id="IPR003368">
    <property type="entry name" value="POMP_repeat"/>
</dbReference>
<feature type="compositionally biased region" description="Polar residues" evidence="9">
    <location>
        <begin position="338"/>
        <end position="351"/>
    </location>
</feature>
<feature type="compositionally biased region" description="Polar residues" evidence="9">
    <location>
        <begin position="1324"/>
        <end position="1340"/>
    </location>
</feature>
<feature type="region of interest" description="Disordered" evidence="9">
    <location>
        <begin position="210"/>
        <end position="232"/>
    </location>
</feature>
<evidence type="ECO:0000259" key="10">
    <source>
        <dbReference type="SMART" id="SM00560"/>
    </source>
</evidence>
<feature type="region of interest" description="Disordered" evidence="9">
    <location>
        <begin position="319"/>
        <end position="351"/>
    </location>
</feature>
<dbReference type="InterPro" id="IPR013320">
    <property type="entry name" value="ConA-like_dom_sf"/>
</dbReference>
<dbReference type="SUPFAM" id="SSF49899">
    <property type="entry name" value="Concanavalin A-like lectins/glucanases"/>
    <property type="match status" value="1"/>
</dbReference>
<evidence type="ECO:0000256" key="6">
    <source>
        <dbReference type="ARBA" id="ARBA00023136"/>
    </source>
</evidence>
<dbReference type="PANTHER" id="PTHR11319:SF35">
    <property type="entry name" value="OUTER MEMBRANE PROTEIN PMPC-RELATED"/>
    <property type="match status" value="1"/>
</dbReference>
<dbReference type="Gene3D" id="2.60.120.200">
    <property type="match status" value="1"/>
</dbReference>
<dbReference type="GO" id="GO:0005576">
    <property type="term" value="C:extracellular region"/>
    <property type="evidence" value="ECO:0007669"/>
    <property type="project" value="UniProtKB-SubCell"/>
</dbReference>
<dbReference type="InterPro" id="IPR006558">
    <property type="entry name" value="LamG-like"/>
</dbReference>
<dbReference type="SMART" id="SM00710">
    <property type="entry name" value="PbH1"/>
    <property type="match status" value="14"/>
</dbReference>
<reference evidence="11 12" key="1">
    <citation type="submission" date="2017-10" db="EMBL/GenBank/DDBJ databases">
        <title>Draft genome of Longimonas halophila.</title>
        <authorList>
            <person name="Goh K.M."/>
            <person name="Shamsir M.S."/>
            <person name="Lim S.W."/>
        </authorList>
    </citation>
    <scope>NUCLEOTIDE SEQUENCE [LARGE SCALE GENOMIC DNA]</scope>
    <source>
        <strain evidence="11 12">KCTC 42399</strain>
    </source>
</reference>
<feature type="compositionally biased region" description="Low complexity" evidence="9">
    <location>
        <begin position="1166"/>
        <end position="1175"/>
    </location>
</feature>
<dbReference type="InterPro" id="IPR012334">
    <property type="entry name" value="Pectin_lyas_fold"/>
</dbReference>
<dbReference type="SMART" id="SM00560">
    <property type="entry name" value="LamGL"/>
    <property type="match status" value="1"/>
</dbReference>
<dbReference type="EMBL" id="PDEP01000006">
    <property type="protein sequence ID" value="PEN07097.1"/>
    <property type="molecule type" value="Genomic_DNA"/>
</dbReference>
<feature type="compositionally biased region" description="Polar residues" evidence="9">
    <location>
        <begin position="1262"/>
        <end position="1280"/>
    </location>
</feature>
<dbReference type="Proteomes" id="UP000221024">
    <property type="component" value="Unassembled WGS sequence"/>
</dbReference>
<evidence type="ECO:0000256" key="3">
    <source>
        <dbReference type="ARBA" id="ARBA00004613"/>
    </source>
</evidence>
<evidence type="ECO:0000256" key="8">
    <source>
        <dbReference type="ARBA" id="ARBA00023237"/>
    </source>
</evidence>
<dbReference type="Pfam" id="PF18962">
    <property type="entry name" value="Por_Secre_tail"/>
    <property type="match status" value="1"/>
</dbReference>
<feature type="compositionally biased region" description="Polar residues" evidence="9">
    <location>
        <begin position="1297"/>
        <end position="1310"/>
    </location>
</feature>
<evidence type="ECO:0000256" key="9">
    <source>
        <dbReference type="SAM" id="MobiDB-lite"/>
    </source>
</evidence>
<feature type="region of interest" description="Disordered" evidence="9">
    <location>
        <begin position="153"/>
        <end position="179"/>
    </location>
</feature>
<keyword evidence="6" id="KW-0472">Membrane</keyword>
<dbReference type="Gene3D" id="2.160.20.10">
    <property type="entry name" value="Single-stranded right-handed beta-helix, Pectin lyase-like"/>
    <property type="match status" value="3"/>
</dbReference>
<keyword evidence="12" id="KW-1185">Reference proteome</keyword>
<dbReference type="GO" id="GO:0009279">
    <property type="term" value="C:cell outer membrane"/>
    <property type="evidence" value="ECO:0007669"/>
    <property type="project" value="UniProtKB-SubCell"/>
</dbReference>
<evidence type="ECO:0000313" key="11">
    <source>
        <dbReference type="EMBL" id="PEN07097.1"/>
    </source>
</evidence>
<dbReference type="PANTHER" id="PTHR11319">
    <property type="entry name" value="G PROTEIN-COUPLED RECEPTOR-RELATED"/>
    <property type="match status" value="1"/>
</dbReference>
<feature type="region of interest" description="Disordered" evidence="9">
    <location>
        <begin position="2184"/>
        <end position="2226"/>
    </location>
</feature>
<dbReference type="InterPro" id="IPR011050">
    <property type="entry name" value="Pectin_lyase_fold/virulence"/>
</dbReference>
<dbReference type="NCBIfam" id="NF041518">
    <property type="entry name" value="choice_anch_Q"/>
    <property type="match status" value="1"/>
</dbReference>
<accession>A0A2H3NTF5</accession>
<feature type="compositionally biased region" description="Polar residues" evidence="9">
    <location>
        <begin position="165"/>
        <end position="179"/>
    </location>
</feature>
<dbReference type="SUPFAM" id="SSF51126">
    <property type="entry name" value="Pectin lyase-like"/>
    <property type="match status" value="4"/>
</dbReference>
<evidence type="ECO:0000256" key="7">
    <source>
        <dbReference type="ARBA" id="ARBA00023157"/>
    </source>
</evidence>
<organism evidence="11 12">
    <name type="scientific">Longimonas halophila</name>
    <dbReference type="NCBI Taxonomy" id="1469170"/>
    <lineage>
        <taxon>Bacteria</taxon>
        <taxon>Pseudomonadati</taxon>
        <taxon>Rhodothermota</taxon>
        <taxon>Rhodothermia</taxon>
        <taxon>Rhodothermales</taxon>
        <taxon>Salisaetaceae</taxon>
        <taxon>Longimonas</taxon>
    </lineage>
</organism>
<protein>
    <recommendedName>
        <fullName evidence="10">LamG-like jellyroll fold domain-containing protein</fullName>
    </recommendedName>
</protein>